<evidence type="ECO:0000313" key="1">
    <source>
        <dbReference type="Proteomes" id="UP000035680"/>
    </source>
</evidence>
<accession>A0A0K0G6A3</accession>
<reference evidence="2" key="2">
    <citation type="submission" date="2015-08" db="UniProtKB">
        <authorList>
            <consortium name="WormBaseParasite"/>
        </authorList>
    </citation>
    <scope>IDENTIFICATION</scope>
</reference>
<name>A0A0K0G6A3_STRVS</name>
<proteinExistence type="predicted"/>
<organism evidence="1 2">
    <name type="scientific">Strongyloides venezuelensis</name>
    <name type="common">Threadworm</name>
    <dbReference type="NCBI Taxonomy" id="75913"/>
    <lineage>
        <taxon>Eukaryota</taxon>
        <taxon>Metazoa</taxon>
        <taxon>Ecdysozoa</taxon>
        <taxon>Nematoda</taxon>
        <taxon>Chromadorea</taxon>
        <taxon>Rhabditida</taxon>
        <taxon>Tylenchina</taxon>
        <taxon>Panagrolaimomorpha</taxon>
        <taxon>Strongyloidoidea</taxon>
        <taxon>Strongyloididae</taxon>
        <taxon>Strongyloides</taxon>
    </lineage>
</organism>
<dbReference type="AlphaFoldDB" id="A0A0K0G6A3"/>
<dbReference type="WBParaSite" id="SVE_2028600.1">
    <property type="protein sequence ID" value="SVE_2028600.1"/>
    <property type="gene ID" value="SVE_2028600"/>
</dbReference>
<reference evidence="1" key="1">
    <citation type="submission" date="2014-07" db="EMBL/GenBank/DDBJ databases">
        <authorList>
            <person name="Martin A.A"/>
            <person name="De Silva N."/>
        </authorList>
    </citation>
    <scope>NUCLEOTIDE SEQUENCE</scope>
</reference>
<protein>
    <submittedName>
        <fullName evidence="2">Uncharacterized protein</fullName>
    </submittedName>
</protein>
<sequence>MWRERQNIYIKTSKKNSWCCAKGSCDVMLFLSKSRYSLYNNYYVFEKEEEKNGIIRWRLRQQKRDDVIRKTASFMAQRLTIAKYIFEERVKKQRHCSEACS</sequence>
<evidence type="ECO:0000313" key="2">
    <source>
        <dbReference type="WBParaSite" id="SVE_2028600.1"/>
    </source>
</evidence>
<keyword evidence="1" id="KW-1185">Reference proteome</keyword>
<dbReference type="Proteomes" id="UP000035680">
    <property type="component" value="Unassembled WGS sequence"/>
</dbReference>